<keyword evidence="5" id="KW-0732">Signal</keyword>
<dbReference type="GO" id="GO:0015344">
    <property type="term" value="F:siderophore uptake transmembrane transporter activity"/>
    <property type="evidence" value="ECO:0007669"/>
    <property type="project" value="TreeGrafter"/>
</dbReference>
<comment type="subcellular location">
    <subcellularLocation>
        <location evidence="1">Cell outer membrane</location>
        <topology evidence="1">Multi-pass membrane protein</topology>
    </subcellularLocation>
</comment>
<name>A0A9X0U3I4_9BACT</name>
<evidence type="ECO:0000256" key="6">
    <source>
        <dbReference type="ARBA" id="ARBA00023136"/>
    </source>
</evidence>
<dbReference type="GO" id="GO:0044718">
    <property type="term" value="P:siderophore transmembrane transport"/>
    <property type="evidence" value="ECO:0007669"/>
    <property type="project" value="TreeGrafter"/>
</dbReference>
<gene>
    <name evidence="9" type="ORF">HDF14_001576</name>
</gene>
<evidence type="ECO:0000256" key="2">
    <source>
        <dbReference type="ARBA" id="ARBA00022448"/>
    </source>
</evidence>
<dbReference type="GO" id="GO:0009279">
    <property type="term" value="C:cell outer membrane"/>
    <property type="evidence" value="ECO:0007669"/>
    <property type="project" value="UniProtKB-SubCell"/>
</dbReference>
<dbReference type="AlphaFoldDB" id="A0A9X0U3I4"/>
<sequence length="1163" mass="122497">MTQSKCKGLARVSSMCTSSGSSGISGSNIGLAMKWLALVTVLLVAGSLSAQVNSATLHGFVTDPTGAAIPGVTITVTNTDSGAERVSQTDRDGQYTIPSLQPGKYVVVAASKGFSAVRQQNLVLEVGQVASLDLSLAIGNASETVTVETTTNSLVDTETTLGNVISEKEVQDLPLNGRQFSQLLALSPGVVPIDNSQNAGKAPGFGAGAISPSVNGQSNRSNTFFVDGIIDSDPFFGGFSFSPSIDDIQEFKQQSHTDQAEYGLSTGAITSIVTRPGGNTFHGSAFEFLRNTALNTQNKFALVKQPYHLNQFGGSFGGPILKNKFFFFANYEGGRQSIAGQNFYTVPSVAERAGNFQGTLPGGGTATIYDPSTFNPTTFTETPFANNTIPQGSIDPQMLAYLQATYPLPNLTPTATNANNYTNNIGNTVVGDQGNIRLDYTLGQKDIFSGRYSQNAATIANPGTLNSQFETGFNGRNTGGSWVHTYTPTTISEIVFAYNSLNIPQAQVTPYSQPAVFTAAGLGAGWNETPGAITAQIIPSISLNGASYTGTSSGFGPIGPSDIIQVTGSLSKQLGSHSLKFGGSFYRTALYTNYSGNGVTFSNKATWNAACQYAGTNPTAAAQCPTYNPNAGNLGGGGDPVAALLLSLPISGTNDLGNSGVNLRQHIIGFFAEDTWAVGKKLTINYGLRWDYSQPITDTNNRISAYNIYTHQYFIAKGNVDIPTTPLPSYVVVGPGNTVTKPNYTYFQPRLGIAYKILPHTIVRAGAGRDFDLFGLPLQVAQQSRGGWPSGYTQIASTQNLNFSGISIKSNGTPVSGENPFSGPGVLPAAPLPAGGLGFQDAKWQPASSVQWNFVVEQDFGKAGVVTLGYVGSHSEHQTLANPYNVALPSTNPVHNYPDQTLGSPGTDEASIGNLNYQSFQASYRVNLTQSLVLNSSFTLARTFGLAACLGDFYQSCVQNPNNLKADYGPTDLDIPVIFSLNASYKLPFGKGQPFLTSGVGSAIFGGFQLNTIIAARSGQVINPTNGVNTDTANVGGGQQRINFVGNPNSGAPHQLGNWFNASAFAFPANGTYGTAGINSLRGPGYVSDDLSLFRDLTLHERLKLELRLEAFDLFNHPNLGQPNVGLPLAAFGQGSFNTITSTVPTSGPGSNRVAQVAAKILF</sequence>
<keyword evidence="7" id="KW-0998">Cell outer membrane</keyword>
<protein>
    <recommendedName>
        <fullName evidence="8">TonB-dependent transporter Oar-like beta-barrel domain-containing protein</fullName>
    </recommendedName>
</protein>
<evidence type="ECO:0000256" key="1">
    <source>
        <dbReference type="ARBA" id="ARBA00004571"/>
    </source>
</evidence>
<evidence type="ECO:0000259" key="8">
    <source>
        <dbReference type="Pfam" id="PF25183"/>
    </source>
</evidence>
<dbReference type="SUPFAM" id="SSF49452">
    <property type="entry name" value="Starch-binding domain-like"/>
    <property type="match status" value="1"/>
</dbReference>
<dbReference type="Gene3D" id="2.60.40.1120">
    <property type="entry name" value="Carboxypeptidase-like, regulatory domain"/>
    <property type="match status" value="1"/>
</dbReference>
<reference evidence="9 10" key="1">
    <citation type="submission" date="2020-08" db="EMBL/GenBank/DDBJ databases">
        <title>Genomic Encyclopedia of Type Strains, Phase IV (KMG-V): Genome sequencing to study the core and pangenomes of soil and plant-associated prokaryotes.</title>
        <authorList>
            <person name="Whitman W."/>
        </authorList>
    </citation>
    <scope>NUCLEOTIDE SEQUENCE [LARGE SCALE GENOMIC DNA]</scope>
    <source>
        <strain evidence="9 10">X5P2</strain>
    </source>
</reference>
<evidence type="ECO:0000313" key="9">
    <source>
        <dbReference type="EMBL" id="MBB5327970.1"/>
    </source>
</evidence>
<evidence type="ECO:0000256" key="3">
    <source>
        <dbReference type="ARBA" id="ARBA00022452"/>
    </source>
</evidence>
<comment type="caution">
    <text evidence="9">The sequence shown here is derived from an EMBL/GenBank/DDBJ whole genome shotgun (WGS) entry which is preliminary data.</text>
</comment>
<keyword evidence="6" id="KW-0472">Membrane</keyword>
<evidence type="ECO:0000256" key="4">
    <source>
        <dbReference type="ARBA" id="ARBA00022692"/>
    </source>
</evidence>
<proteinExistence type="predicted"/>
<dbReference type="PANTHER" id="PTHR30069:SF29">
    <property type="entry name" value="HEMOGLOBIN AND HEMOGLOBIN-HAPTOGLOBIN-BINDING PROTEIN 1-RELATED"/>
    <property type="match status" value="1"/>
</dbReference>
<dbReference type="EMBL" id="JACHEB010000003">
    <property type="protein sequence ID" value="MBB5327970.1"/>
    <property type="molecule type" value="Genomic_DNA"/>
</dbReference>
<dbReference type="Proteomes" id="UP000535182">
    <property type="component" value="Unassembled WGS sequence"/>
</dbReference>
<accession>A0A9X0U3I4</accession>
<evidence type="ECO:0000256" key="7">
    <source>
        <dbReference type="ARBA" id="ARBA00023237"/>
    </source>
</evidence>
<dbReference type="Pfam" id="PF13620">
    <property type="entry name" value="CarboxypepD_reg"/>
    <property type="match status" value="1"/>
</dbReference>
<evidence type="ECO:0000313" key="10">
    <source>
        <dbReference type="Proteomes" id="UP000535182"/>
    </source>
</evidence>
<keyword evidence="4" id="KW-0812">Transmembrane</keyword>
<dbReference type="Pfam" id="PF25183">
    <property type="entry name" value="OMP_b-brl_4"/>
    <property type="match status" value="1"/>
</dbReference>
<dbReference type="InterPro" id="IPR057601">
    <property type="entry name" value="Oar-like_b-barrel"/>
</dbReference>
<dbReference type="GO" id="GO:0030246">
    <property type="term" value="F:carbohydrate binding"/>
    <property type="evidence" value="ECO:0007669"/>
    <property type="project" value="InterPro"/>
</dbReference>
<dbReference type="PANTHER" id="PTHR30069">
    <property type="entry name" value="TONB-DEPENDENT OUTER MEMBRANE RECEPTOR"/>
    <property type="match status" value="1"/>
</dbReference>
<dbReference type="InterPro" id="IPR039426">
    <property type="entry name" value="TonB-dep_rcpt-like"/>
</dbReference>
<evidence type="ECO:0000256" key="5">
    <source>
        <dbReference type="ARBA" id="ARBA00022729"/>
    </source>
</evidence>
<feature type="domain" description="TonB-dependent transporter Oar-like beta-barrel" evidence="8">
    <location>
        <begin position="273"/>
        <end position="1143"/>
    </location>
</feature>
<dbReference type="RefSeq" id="WP_183975075.1">
    <property type="nucleotide sequence ID" value="NZ_JACHEB010000003.1"/>
</dbReference>
<keyword evidence="10" id="KW-1185">Reference proteome</keyword>
<dbReference type="InterPro" id="IPR036942">
    <property type="entry name" value="Beta-barrel_TonB_sf"/>
</dbReference>
<organism evidence="9 10">
    <name type="scientific">Tunturiibacter gelidiferens</name>
    <dbReference type="NCBI Taxonomy" id="3069689"/>
    <lineage>
        <taxon>Bacteria</taxon>
        <taxon>Pseudomonadati</taxon>
        <taxon>Acidobacteriota</taxon>
        <taxon>Terriglobia</taxon>
        <taxon>Terriglobales</taxon>
        <taxon>Acidobacteriaceae</taxon>
        <taxon>Tunturiibacter</taxon>
    </lineage>
</organism>
<dbReference type="Gene3D" id="2.40.170.20">
    <property type="entry name" value="TonB-dependent receptor, beta-barrel domain"/>
    <property type="match status" value="1"/>
</dbReference>
<keyword evidence="2" id="KW-0813">Transport</keyword>
<dbReference type="InterPro" id="IPR013784">
    <property type="entry name" value="Carb-bd-like_fold"/>
</dbReference>
<keyword evidence="3" id="KW-1134">Transmembrane beta strand</keyword>
<dbReference type="SUPFAM" id="SSF56935">
    <property type="entry name" value="Porins"/>
    <property type="match status" value="1"/>
</dbReference>